<feature type="compositionally biased region" description="Basic and acidic residues" evidence="8">
    <location>
        <begin position="558"/>
        <end position="575"/>
    </location>
</feature>
<keyword evidence="5 7" id="KW-0175">Coiled coil</keyword>
<feature type="domain" description="Kinesin motor" evidence="9">
    <location>
        <begin position="1"/>
        <end position="251"/>
    </location>
</feature>
<dbReference type="AlphaFoldDB" id="A0A9P1DQZ7"/>
<dbReference type="Pfam" id="PF00225">
    <property type="entry name" value="Kinesin"/>
    <property type="match status" value="1"/>
</dbReference>
<gene>
    <name evidence="10" type="ORF">C1SCF055_LOCUS39625</name>
</gene>
<keyword evidence="13" id="KW-1185">Reference proteome</keyword>
<evidence type="ECO:0000313" key="12">
    <source>
        <dbReference type="EMBL" id="CAL4802062.1"/>
    </source>
</evidence>
<dbReference type="Gene3D" id="3.40.850.10">
    <property type="entry name" value="Kinesin motor domain"/>
    <property type="match status" value="1"/>
</dbReference>
<dbReference type="InterPro" id="IPR001752">
    <property type="entry name" value="Kinesin_motor_dom"/>
</dbReference>
<accession>A0A9P1DQZ7</accession>
<proteinExistence type="inferred from homology"/>
<feature type="region of interest" description="Disordered" evidence="8">
    <location>
        <begin position="556"/>
        <end position="586"/>
    </location>
</feature>
<dbReference type="EMBL" id="CAMXCT030006497">
    <property type="protein sequence ID" value="CAL4802062.1"/>
    <property type="molecule type" value="Genomic_DNA"/>
</dbReference>
<evidence type="ECO:0000256" key="2">
    <source>
        <dbReference type="ARBA" id="ARBA00022490"/>
    </source>
</evidence>
<dbReference type="InterPro" id="IPR027640">
    <property type="entry name" value="Kinesin-like_fam"/>
</dbReference>
<dbReference type="SUPFAM" id="SSF52540">
    <property type="entry name" value="P-loop containing nucleoside triphosphate hydrolases"/>
    <property type="match status" value="1"/>
</dbReference>
<evidence type="ECO:0000259" key="9">
    <source>
        <dbReference type="PROSITE" id="PS50067"/>
    </source>
</evidence>
<dbReference type="InterPro" id="IPR027417">
    <property type="entry name" value="P-loop_NTPase"/>
</dbReference>
<keyword evidence="2" id="KW-0963">Cytoplasm</keyword>
<protein>
    <submittedName>
        <fullName evidence="12">Kinesin-related protein 1</fullName>
    </submittedName>
</protein>
<evidence type="ECO:0000313" key="11">
    <source>
        <dbReference type="EMBL" id="CAL1168125.1"/>
    </source>
</evidence>
<dbReference type="PRINTS" id="PR00380">
    <property type="entry name" value="KINESINHEAVY"/>
</dbReference>
<evidence type="ECO:0000313" key="10">
    <source>
        <dbReference type="EMBL" id="CAI4014750.1"/>
    </source>
</evidence>
<dbReference type="SMART" id="SM00129">
    <property type="entry name" value="KISc"/>
    <property type="match status" value="1"/>
</dbReference>
<dbReference type="EMBL" id="CAMXCT010006497">
    <property type="protein sequence ID" value="CAI4014750.1"/>
    <property type="molecule type" value="Genomic_DNA"/>
</dbReference>
<feature type="non-terminal residue" evidence="10">
    <location>
        <position position="1"/>
    </location>
</feature>
<reference evidence="11" key="2">
    <citation type="submission" date="2024-04" db="EMBL/GenBank/DDBJ databases">
        <authorList>
            <person name="Chen Y."/>
            <person name="Shah S."/>
            <person name="Dougan E. K."/>
            <person name="Thang M."/>
            <person name="Chan C."/>
        </authorList>
    </citation>
    <scope>NUCLEOTIDE SEQUENCE [LARGE SCALE GENOMIC DNA]</scope>
</reference>
<dbReference type="PANTHER" id="PTHR47969">
    <property type="entry name" value="CHROMOSOME-ASSOCIATED KINESIN KIF4A-RELATED"/>
    <property type="match status" value="1"/>
</dbReference>
<keyword evidence="4" id="KW-0067">ATP-binding</keyword>
<evidence type="ECO:0000256" key="8">
    <source>
        <dbReference type="SAM" id="MobiDB-lite"/>
    </source>
</evidence>
<evidence type="ECO:0000256" key="7">
    <source>
        <dbReference type="SAM" id="Coils"/>
    </source>
</evidence>
<dbReference type="GO" id="GO:0051231">
    <property type="term" value="P:spindle elongation"/>
    <property type="evidence" value="ECO:0007669"/>
    <property type="project" value="TreeGrafter"/>
</dbReference>
<organism evidence="10">
    <name type="scientific">Cladocopium goreaui</name>
    <dbReference type="NCBI Taxonomy" id="2562237"/>
    <lineage>
        <taxon>Eukaryota</taxon>
        <taxon>Sar</taxon>
        <taxon>Alveolata</taxon>
        <taxon>Dinophyceae</taxon>
        <taxon>Suessiales</taxon>
        <taxon>Symbiodiniaceae</taxon>
        <taxon>Cladocopium</taxon>
    </lineage>
</organism>
<dbReference type="GO" id="GO:0003777">
    <property type="term" value="F:microtubule motor activity"/>
    <property type="evidence" value="ECO:0007669"/>
    <property type="project" value="InterPro"/>
</dbReference>
<feature type="coiled-coil region" evidence="7">
    <location>
        <begin position="413"/>
        <end position="440"/>
    </location>
</feature>
<evidence type="ECO:0000256" key="5">
    <source>
        <dbReference type="ARBA" id="ARBA00023054"/>
    </source>
</evidence>
<dbReference type="GO" id="GO:0007052">
    <property type="term" value="P:mitotic spindle organization"/>
    <property type="evidence" value="ECO:0007669"/>
    <property type="project" value="TreeGrafter"/>
</dbReference>
<dbReference type="PANTHER" id="PTHR47969:SF15">
    <property type="entry name" value="CHROMOSOME-ASSOCIATED KINESIN KIF4A-RELATED"/>
    <property type="match status" value="1"/>
</dbReference>
<name>A0A9P1DQZ7_9DINO</name>
<comment type="caution">
    <text evidence="10">The sequence shown here is derived from an EMBL/GenBank/DDBJ whole genome shotgun (WGS) entry which is preliminary data.</text>
</comment>
<dbReference type="GO" id="GO:0005524">
    <property type="term" value="F:ATP binding"/>
    <property type="evidence" value="ECO:0007669"/>
    <property type="project" value="UniProtKB-KW"/>
</dbReference>
<evidence type="ECO:0000313" key="13">
    <source>
        <dbReference type="Proteomes" id="UP001152797"/>
    </source>
</evidence>
<evidence type="ECO:0000256" key="1">
    <source>
        <dbReference type="ARBA" id="ARBA00004496"/>
    </source>
</evidence>
<comment type="caution">
    <text evidence="6">Lacks conserved residue(s) required for the propagation of feature annotation.</text>
</comment>
<dbReference type="InterPro" id="IPR036961">
    <property type="entry name" value="Kinesin_motor_dom_sf"/>
</dbReference>
<dbReference type="GO" id="GO:0005737">
    <property type="term" value="C:cytoplasm"/>
    <property type="evidence" value="ECO:0007669"/>
    <property type="project" value="UniProtKB-SubCell"/>
</dbReference>
<dbReference type="GO" id="GO:0008017">
    <property type="term" value="F:microtubule binding"/>
    <property type="evidence" value="ECO:0007669"/>
    <property type="project" value="InterPro"/>
</dbReference>
<evidence type="ECO:0000256" key="4">
    <source>
        <dbReference type="ARBA" id="ARBA00022840"/>
    </source>
</evidence>
<dbReference type="GO" id="GO:0007018">
    <property type="term" value="P:microtubule-based movement"/>
    <property type="evidence" value="ECO:0007669"/>
    <property type="project" value="InterPro"/>
</dbReference>
<reference evidence="10" key="1">
    <citation type="submission" date="2022-10" db="EMBL/GenBank/DDBJ databases">
        <authorList>
            <person name="Chen Y."/>
            <person name="Dougan E. K."/>
            <person name="Chan C."/>
            <person name="Rhodes N."/>
            <person name="Thang M."/>
        </authorList>
    </citation>
    <scope>NUCLEOTIDE SEQUENCE</scope>
</reference>
<keyword evidence="3" id="KW-0547">Nucleotide-binding</keyword>
<dbReference type="OrthoDB" id="3176171at2759"/>
<dbReference type="Proteomes" id="UP001152797">
    <property type="component" value="Unassembled WGS sequence"/>
</dbReference>
<dbReference type="PROSITE" id="PS50067">
    <property type="entry name" value="KINESIN_MOTOR_2"/>
    <property type="match status" value="1"/>
</dbReference>
<comment type="similarity">
    <text evidence="6">Belongs to the TRAFAC class myosin-kinesin ATPase superfamily. Kinesin family.</text>
</comment>
<evidence type="ECO:0000256" key="3">
    <source>
        <dbReference type="ARBA" id="ARBA00022741"/>
    </source>
</evidence>
<dbReference type="GO" id="GO:0005875">
    <property type="term" value="C:microtubule associated complex"/>
    <property type="evidence" value="ECO:0007669"/>
    <property type="project" value="TreeGrafter"/>
</dbReference>
<evidence type="ECO:0000256" key="6">
    <source>
        <dbReference type="PROSITE-ProRule" id="PRU00283"/>
    </source>
</evidence>
<sequence>GKSYSVLGGKGEERGLLPRVVEGLLDDLTPAGMLFDHFAKLPEGATYKTLVAFMEIYNEQIRDLLAPADSEIKKLEVKQHPVLGTIVPGLTEAAVASGEEVLNLVDYGSQMRHVSATAMNATSSRSHCIFTFKTSLTEPDQPSKVSQTHLVDLAGSERAGRTKATGDRLKEGAAINQSLSTLARVISELAKSAKSKKKPNPPFRESKLTYILKESLCGNSKTVMMAAISPNFLDYDETLSTLKFAQSVKQVQTKAVQNAVNMSSVEAQLRAELNALKSQLQAYQDSVESDELGFLKRRLEEQEQLCAYYGKDWDSLLAEEKSRMDERRTSLHPSALGGLGKLKKMEESLDSDDDIEDDDVESFTCSLLMLGKPVEETPKEGRSSLVAPIRSSLAVVGPMAQQLLAKQDKRAQSELLRRQLDDLSAIATEAEEQLNEFQSDEGMISLKVLVVIDPQDEDCLEAALVVQASAKSSLPSSWTWPRQDTAQEQATADWCSGSELKKRLAWLKEHRSSLGSKTAPEAWLAAGQAISGHEQLQALQRENAEMAKKLAEMQARLSKADDQAQRSDSVNKENETANLRQQKARDAAKAISASFETALGALDAASAALLKVGQKS</sequence>
<comment type="subcellular location">
    <subcellularLocation>
        <location evidence="1">Cytoplasm</location>
    </subcellularLocation>
</comment>
<dbReference type="EMBL" id="CAMXCT020006497">
    <property type="protein sequence ID" value="CAL1168125.1"/>
    <property type="molecule type" value="Genomic_DNA"/>
</dbReference>